<feature type="domain" description="HTH lysR-type" evidence="5">
    <location>
        <begin position="6"/>
        <end position="63"/>
    </location>
</feature>
<dbReference type="InterPro" id="IPR005119">
    <property type="entry name" value="LysR_subst-bd"/>
</dbReference>
<dbReference type="CDD" id="cd08417">
    <property type="entry name" value="PBP2_Nitroaromatics_like"/>
    <property type="match status" value="1"/>
</dbReference>
<keyword evidence="4" id="KW-0804">Transcription</keyword>
<dbReference type="PRINTS" id="PR00039">
    <property type="entry name" value="HTHLYSR"/>
</dbReference>
<gene>
    <name evidence="6" type="ORF">NO357_13835</name>
</gene>
<evidence type="ECO:0000256" key="1">
    <source>
        <dbReference type="ARBA" id="ARBA00009437"/>
    </source>
</evidence>
<comment type="caution">
    <text evidence="6">The sequence shown here is derived from an EMBL/GenBank/DDBJ whole genome shotgun (WGS) entry which is preliminary data.</text>
</comment>
<dbReference type="PANTHER" id="PTHR30118">
    <property type="entry name" value="HTH-TYPE TRANSCRIPTIONAL REGULATOR LEUO-RELATED"/>
    <property type="match status" value="1"/>
</dbReference>
<dbReference type="SUPFAM" id="SSF46785">
    <property type="entry name" value="Winged helix' DNA-binding domain"/>
    <property type="match status" value="1"/>
</dbReference>
<dbReference type="SUPFAM" id="SSF53850">
    <property type="entry name" value="Periplasmic binding protein-like II"/>
    <property type="match status" value="1"/>
</dbReference>
<dbReference type="GO" id="GO:0003700">
    <property type="term" value="F:DNA-binding transcription factor activity"/>
    <property type="evidence" value="ECO:0007669"/>
    <property type="project" value="InterPro"/>
</dbReference>
<dbReference type="Gene3D" id="3.40.190.10">
    <property type="entry name" value="Periplasmic binding protein-like II"/>
    <property type="match status" value="2"/>
</dbReference>
<evidence type="ECO:0000256" key="2">
    <source>
        <dbReference type="ARBA" id="ARBA00023015"/>
    </source>
</evidence>
<organism evidence="6 7">
    <name type="scientific">Marimonas arenosa</name>
    <dbReference type="NCBI Taxonomy" id="1795305"/>
    <lineage>
        <taxon>Bacteria</taxon>
        <taxon>Pseudomonadati</taxon>
        <taxon>Pseudomonadota</taxon>
        <taxon>Alphaproteobacteria</taxon>
        <taxon>Rhodobacterales</taxon>
        <taxon>Paracoccaceae</taxon>
        <taxon>Marimonas</taxon>
    </lineage>
</organism>
<protein>
    <submittedName>
        <fullName evidence="6">LysR family transcriptional regulator</fullName>
    </submittedName>
</protein>
<evidence type="ECO:0000259" key="5">
    <source>
        <dbReference type="PROSITE" id="PS50931"/>
    </source>
</evidence>
<sequence>MNFKTFDLNLLRVLDALLQEGSTVGAARRIGLTQPAVSAALSRLRHALGDPLFTRLGRSLAPTQFALDLKQPLRDRLSEIEAILSAPARFDRRTAELNFRLSGSDYFAELLMPDLARHLMTAAPGIRVQLVNLVPDNYVDTIEQFEIDIALIPRADFPAWADSRDLSPSTFSLVARGGHPRLAQAGLQPGDVVPIDLYCDLGHVLFSPEGRVRGMGDAALAAVGRERRVVMTMPVFSGVYNAVADSDLVALLPTQLARRAAQRLGLDIFRPPMPIAPAQLCMVWHRRASHDPAHTWLRDQIARILALPPTFSSAEKAVKAESKNRPTL</sequence>
<proteinExistence type="inferred from homology"/>
<dbReference type="PROSITE" id="PS50931">
    <property type="entry name" value="HTH_LYSR"/>
    <property type="match status" value="1"/>
</dbReference>
<dbReference type="RefSeq" id="WP_306736269.1">
    <property type="nucleotide sequence ID" value="NZ_JANHAX010000004.1"/>
</dbReference>
<dbReference type="PANTHER" id="PTHR30118:SF6">
    <property type="entry name" value="HTH-TYPE TRANSCRIPTIONAL REGULATOR LEUO"/>
    <property type="match status" value="1"/>
</dbReference>
<dbReference type="InterPro" id="IPR050389">
    <property type="entry name" value="LysR-type_TF"/>
</dbReference>
<dbReference type="InterPro" id="IPR000847">
    <property type="entry name" value="LysR_HTH_N"/>
</dbReference>
<accession>A0AAE4B571</accession>
<evidence type="ECO:0000313" key="6">
    <source>
        <dbReference type="EMBL" id="MDQ2090980.1"/>
    </source>
</evidence>
<dbReference type="Pfam" id="PF03466">
    <property type="entry name" value="LysR_substrate"/>
    <property type="match status" value="1"/>
</dbReference>
<name>A0AAE4B571_9RHOB</name>
<comment type="similarity">
    <text evidence="1">Belongs to the LysR transcriptional regulatory family.</text>
</comment>
<keyword evidence="3" id="KW-0238">DNA-binding</keyword>
<dbReference type="InterPro" id="IPR036388">
    <property type="entry name" value="WH-like_DNA-bd_sf"/>
</dbReference>
<keyword evidence="7" id="KW-1185">Reference proteome</keyword>
<dbReference type="Proteomes" id="UP001226762">
    <property type="component" value="Unassembled WGS sequence"/>
</dbReference>
<evidence type="ECO:0000256" key="3">
    <source>
        <dbReference type="ARBA" id="ARBA00023125"/>
    </source>
</evidence>
<reference evidence="6" key="1">
    <citation type="submission" date="2022-07" db="EMBL/GenBank/DDBJ databases">
        <authorList>
            <person name="Otstavnykh N."/>
            <person name="Isaeva M."/>
            <person name="Bystritskaya E."/>
        </authorList>
    </citation>
    <scope>NUCLEOTIDE SEQUENCE</scope>
    <source>
        <strain evidence="6">KCTC 52189</strain>
    </source>
</reference>
<dbReference type="Gene3D" id="1.10.10.10">
    <property type="entry name" value="Winged helix-like DNA-binding domain superfamily/Winged helix DNA-binding domain"/>
    <property type="match status" value="1"/>
</dbReference>
<dbReference type="Pfam" id="PF00126">
    <property type="entry name" value="HTH_1"/>
    <property type="match status" value="1"/>
</dbReference>
<evidence type="ECO:0000256" key="4">
    <source>
        <dbReference type="ARBA" id="ARBA00023163"/>
    </source>
</evidence>
<reference evidence="6" key="2">
    <citation type="submission" date="2023-02" db="EMBL/GenBank/DDBJ databases">
        <title>'Rhodoalgimonas zhirmunskyi' gen. nov., isolated from a red alga.</title>
        <authorList>
            <person name="Nedashkovskaya O.I."/>
            <person name="Otstavnykh N.Y."/>
            <person name="Bystritskaya E.P."/>
            <person name="Balabanova L.A."/>
            <person name="Isaeva M.P."/>
        </authorList>
    </citation>
    <scope>NUCLEOTIDE SEQUENCE</scope>
    <source>
        <strain evidence="6">KCTC 52189</strain>
    </source>
</reference>
<keyword evidence="2" id="KW-0805">Transcription regulation</keyword>
<dbReference type="GO" id="GO:0003677">
    <property type="term" value="F:DNA binding"/>
    <property type="evidence" value="ECO:0007669"/>
    <property type="project" value="UniProtKB-KW"/>
</dbReference>
<evidence type="ECO:0000313" key="7">
    <source>
        <dbReference type="Proteomes" id="UP001226762"/>
    </source>
</evidence>
<dbReference type="InterPro" id="IPR036390">
    <property type="entry name" value="WH_DNA-bd_sf"/>
</dbReference>
<dbReference type="AlphaFoldDB" id="A0AAE4B571"/>
<dbReference type="EMBL" id="JANHAX010000004">
    <property type="protein sequence ID" value="MDQ2090980.1"/>
    <property type="molecule type" value="Genomic_DNA"/>
</dbReference>
<dbReference type="InterPro" id="IPR037402">
    <property type="entry name" value="YidZ_PBP2"/>
</dbReference>